<organism evidence="2 3">
    <name type="scientific">Serinibacter arcticus</name>
    <dbReference type="NCBI Taxonomy" id="1655435"/>
    <lineage>
        <taxon>Bacteria</taxon>
        <taxon>Bacillati</taxon>
        <taxon>Actinomycetota</taxon>
        <taxon>Actinomycetes</taxon>
        <taxon>Micrococcales</taxon>
        <taxon>Beutenbergiaceae</taxon>
        <taxon>Serinibacter</taxon>
    </lineage>
</organism>
<feature type="transmembrane region" description="Helical" evidence="1">
    <location>
        <begin position="339"/>
        <end position="359"/>
    </location>
</feature>
<dbReference type="OrthoDB" id="7698234at2"/>
<reference evidence="2 3" key="1">
    <citation type="submission" date="2018-03" db="EMBL/GenBank/DDBJ databases">
        <title>Genome assembly of novel Miniimonas species PCH200.</title>
        <authorList>
            <person name="Thakur V."/>
            <person name="Kumar V."/>
            <person name="Singh D."/>
        </authorList>
    </citation>
    <scope>NUCLEOTIDE SEQUENCE [LARGE SCALE GENOMIC DNA]</scope>
    <source>
        <strain evidence="2 3">PCH200</strain>
    </source>
</reference>
<evidence type="ECO:0000313" key="2">
    <source>
        <dbReference type="EMBL" id="PWD52378.1"/>
    </source>
</evidence>
<protein>
    <submittedName>
        <fullName evidence="2">Uncharacterized protein</fullName>
    </submittedName>
</protein>
<gene>
    <name evidence="2" type="ORF">C8046_05240</name>
</gene>
<keyword evidence="1" id="KW-1133">Transmembrane helix</keyword>
<dbReference type="PANTHER" id="PTHR36840">
    <property type="entry name" value="BLL5714 PROTEIN"/>
    <property type="match status" value="1"/>
</dbReference>
<feature type="transmembrane region" description="Helical" evidence="1">
    <location>
        <begin position="241"/>
        <end position="262"/>
    </location>
</feature>
<feature type="transmembrane region" description="Helical" evidence="1">
    <location>
        <begin position="44"/>
        <end position="65"/>
    </location>
</feature>
<dbReference type="Proteomes" id="UP000245166">
    <property type="component" value="Unassembled WGS sequence"/>
</dbReference>
<feature type="transmembrane region" description="Helical" evidence="1">
    <location>
        <begin position="146"/>
        <end position="166"/>
    </location>
</feature>
<comment type="caution">
    <text evidence="2">The sequence shown here is derived from an EMBL/GenBank/DDBJ whole genome shotgun (WGS) entry which is preliminary data.</text>
</comment>
<feature type="transmembrane region" description="Helical" evidence="1">
    <location>
        <begin position="312"/>
        <end position="332"/>
    </location>
</feature>
<dbReference type="Pfam" id="PF06772">
    <property type="entry name" value="LtrA"/>
    <property type="match status" value="1"/>
</dbReference>
<proteinExistence type="predicted"/>
<feature type="transmembrane region" description="Helical" evidence="1">
    <location>
        <begin position="77"/>
        <end position="96"/>
    </location>
</feature>
<feature type="transmembrane region" description="Helical" evidence="1">
    <location>
        <begin position="12"/>
        <end position="32"/>
    </location>
</feature>
<dbReference type="EMBL" id="PYHR01000002">
    <property type="protein sequence ID" value="PWD52378.1"/>
    <property type="molecule type" value="Genomic_DNA"/>
</dbReference>
<keyword evidence="3" id="KW-1185">Reference proteome</keyword>
<name>A0A2U1ZZG8_9MICO</name>
<feature type="transmembrane region" description="Helical" evidence="1">
    <location>
        <begin position="172"/>
        <end position="189"/>
    </location>
</feature>
<evidence type="ECO:0000256" key="1">
    <source>
        <dbReference type="SAM" id="Phobius"/>
    </source>
</evidence>
<dbReference type="InterPro" id="IPR010640">
    <property type="entry name" value="Low_temperature_requirement_A"/>
</dbReference>
<dbReference type="AlphaFoldDB" id="A0A2U1ZZG8"/>
<feature type="transmembrane region" description="Helical" evidence="1">
    <location>
        <begin position="365"/>
        <end position="383"/>
    </location>
</feature>
<feature type="transmembrane region" description="Helical" evidence="1">
    <location>
        <begin position="209"/>
        <end position="229"/>
    </location>
</feature>
<dbReference type="PANTHER" id="PTHR36840:SF1">
    <property type="entry name" value="BLL5714 PROTEIN"/>
    <property type="match status" value="1"/>
</dbReference>
<keyword evidence="1" id="KW-0812">Transmembrane</keyword>
<accession>A0A2U1ZZG8</accession>
<keyword evidence="1" id="KW-0472">Membrane</keyword>
<feature type="transmembrane region" description="Helical" evidence="1">
    <location>
        <begin position="116"/>
        <end position="134"/>
    </location>
</feature>
<sequence length="399" mass="42642">MTGRDPHESGRVATPLELLFDLAFVAAFGIAGNQMAHLLAEGHVGAAIGGFSFGLFAITWAWVNFTWFASAFDTDDWFFRLTTMVQMVGVVVLALGLGDVFHSLDEGHSIDNRVMVAGYVVMRVAMLTQWLRLAAQSPEHRGTALLYVRGIAVAQVGWVILAVLHLDLLPTLAIAGVLYLVELGGPVLAERRGGTPWHPHHVAERYGLLVIISLGEGVLGTIAAVQPIITEQGWSDDAIVLVTAGVVLTFGMWWSYFAAPFADLLHARKSSAFAFGYLHIVVFAAIAAVGAGLHVAAYVIEGEAHVGFGEAVRAVAVPVAIFLVAYFAIYSIMTRRLDAFHVLLLAIAMGILVLAVVLTGTGTPFALDILLVAAAPWVVVVGFETVGHRHAAEHLAALR</sequence>
<evidence type="ECO:0000313" key="3">
    <source>
        <dbReference type="Proteomes" id="UP000245166"/>
    </source>
</evidence>
<feature type="transmembrane region" description="Helical" evidence="1">
    <location>
        <begin position="274"/>
        <end position="300"/>
    </location>
</feature>